<keyword evidence="1" id="KW-0472">Membrane</keyword>
<organism evidence="2 3">
    <name type="scientific">Hymenobacter mellowenesis</name>
    <dbReference type="NCBI Taxonomy" id="3063995"/>
    <lineage>
        <taxon>Bacteria</taxon>
        <taxon>Pseudomonadati</taxon>
        <taxon>Bacteroidota</taxon>
        <taxon>Cytophagia</taxon>
        <taxon>Cytophagales</taxon>
        <taxon>Hymenobacteraceae</taxon>
        <taxon>Hymenobacter</taxon>
    </lineage>
</organism>
<reference evidence="2" key="1">
    <citation type="submission" date="2023-07" db="EMBL/GenBank/DDBJ databases">
        <authorList>
            <person name="Kim M.K."/>
        </authorList>
    </citation>
    <scope>NUCLEOTIDE SEQUENCE</scope>
    <source>
        <strain evidence="2">M29</strain>
    </source>
</reference>
<feature type="transmembrane region" description="Helical" evidence="1">
    <location>
        <begin position="42"/>
        <end position="64"/>
    </location>
</feature>
<comment type="caution">
    <text evidence="2">The sequence shown here is derived from an EMBL/GenBank/DDBJ whole genome shotgun (WGS) entry which is preliminary data.</text>
</comment>
<evidence type="ECO:0000256" key="1">
    <source>
        <dbReference type="SAM" id="Phobius"/>
    </source>
</evidence>
<protein>
    <recommendedName>
        <fullName evidence="4">PH domain-containing protein</fullName>
    </recommendedName>
</protein>
<dbReference type="RefSeq" id="WP_305010983.1">
    <property type="nucleotide sequence ID" value="NZ_JAUQSX010000003.1"/>
</dbReference>
<sequence>MKTQFEVRTIDFLGAALTLAVVALIIKAVALDGAYQLADYNLTLAVGWGVAVVVGMMWALLNYAGTVSSVPMLITVNSDGFTVLNLRTNWQRKIHFKQIVSYRFIEGGFKVELRIVLEGRADHIFFLSSYSYYRDAKEFRSMVQAFEEAISRYNQHNDELHVIRRDAPFSL</sequence>
<evidence type="ECO:0000313" key="2">
    <source>
        <dbReference type="EMBL" id="MDO7846294.1"/>
    </source>
</evidence>
<keyword evidence="3" id="KW-1185">Reference proteome</keyword>
<dbReference type="Proteomes" id="UP001167796">
    <property type="component" value="Unassembled WGS sequence"/>
</dbReference>
<feature type="transmembrane region" description="Helical" evidence="1">
    <location>
        <begin position="12"/>
        <end position="30"/>
    </location>
</feature>
<gene>
    <name evidence="2" type="ORF">Q5H92_08005</name>
</gene>
<evidence type="ECO:0008006" key="4">
    <source>
        <dbReference type="Google" id="ProtNLM"/>
    </source>
</evidence>
<keyword evidence="1" id="KW-0812">Transmembrane</keyword>
<evidence type="ECO:0000313" key="3">
    <source>
        <dbReference type="Proteomes" id="UP001167796"/>
    </source>
</evidence>
<proteinExistence type="predicted"/>
<keyword evidence="1" id="KW-1133">Transmembrane helix</keyword>
<accession>A0ABT9A8X6</accession>
<dbReference type="EMBL" id="JAUQSX010000003">
    <property type="protein sequence ID" value="MDO7846294.1"/>
    <property type="molecule type" value="Genomic_DNA"/>
</dbReference>
<name>A0ABT9A8X6_9BACT</name>